<feature type="transmembrane region" description="Helical" evidence="8">
    <location>
        <begin position="247"/>
        <end position="264"/>
    </location>
</feature>
<reference evidence="10 12" key="2">
    <citation type="submission" date="2018-06" db="EMBL/GenBank/DDBJ databases">
        <authorList>
            <consortium name="Pathogen Informatics"/>
            <person name="Doyle S."/>
        </authorList>
    </citation>
    <scope>NUCLEOTIDE SEQUENCE [LARGE SCALE GENOMIC DNA]</scope>
    <source>
        <strain evidence="10 12">NCTC13832</strain>
    </source>
</reference>
<evidence type="ECO:0000256" key="1">
    <source>
        <dbReference type="ARBA" id="ARBA00004651"/>
    </source>
</evidence>
<dbReference type="Proteomes" id="UP000254100">
    <property type="component" value="Unassembled WGS sequence"/>
</dbReference>
<keyword evidence="5 8" id="KW-0812">Transmembrane</keyword>
<keyword evidence="3 8" id="KW-0813">Transport</keyword>
<feature type="transmembrane region" description="Helical" evidence="8">
    <location>
        <begin position="29"/>
        <end position="48"/>
    </location>
</feature>
<organism evidence="10 12">
    <name type="scientific">Staphylococcus microti</name>
    <dbReference type="NCBI Taxonomy" id="569857"/>
    <lineage>
        <taxon>Bacteria</taxon>
        <taxon>Bacillati</taxon>
        <taxon>Bacillota</taxon>
        <taxon>Bacilli</taxon>
        <taxon>Bacillales</taxon>
        <taxon>Staphylococcaceae</taxon>
        <taxon>Staphylococcus</taxon>
    </lineage>
</organism>
<protein>
    <recommendedName>
        <fullName evidence="8">L-lactate permease</fullName>
    </recommendedName>
</protein>
<comment type="subcellular location">
    <subcellularLocation>
        <location evidence="1 8">Cell membrane</location>
        <topology evidence="1 8">Multi-pass membrane protein</topology>
    </subcellularLocation>
</comment>
<comment type="function">
    <text evidence="8">Uptake of L-lactate across the membrane. Can also transport D-lactate and glycolate.</text>
</comment>
<dbReference type="OrthoDB" id="9761056at2"/>
<evidence type="ECO:0000256" key="2">
    <source>
        <dbReference type="ARBA" id="ARBA00010100"/>
    </source>
</evidence>
<dbReference type="EMBL" id="UHDT01000001">
    <property type="protein sequence ID" value="SUM56539.1"/>
    <property type="molecule type" value="Genomic_DNA"/>
</dbReference>
<dbReference type="Pfam" id="PF02652">
    <property type="entry name" value="Lactate_perm"/>
    <property type="match status" value="1"/>
</dbReference>
<accession>A0A0D6XNH7</accession>
<dbReference type="GO" id="GO:0005886">
    <property type="term" value="C:plasma membrane"/>
    <property type="evidence" value="ECO:0007669"/>
    <property type="project" value="UniProtKB-SubCell"/>
</dbReference>
<dbReference type="GO" id="GO:0015295">
    <property type="term" value="F:solute:proton symporter activity"/>
    <property type="evidence" value="ECO:0007669"/>
    <property type="project" value="TreeGrafter"/>
</dbReference>
<feature type="transmembrane region" description="Helical" evidence="8">
    <location>
        <begin position="347"/>
        <end position="364"/>
    </location>
</feature>
<gene>
    <name evidence="10" type="primary">glcA_1</name>
    <name evidence="10" type="ORF">NCTC13832_00171</name>
    <name evidence="9" type="ORF">TP70_08815</name>
</gene>
<dbReference type="PANTHER" id="PTHR30003:SF0">
    <property type="entry name" value="GLYCOLATE PERMEASE GLCA-RELATED"/>
    <property type="match status" value="1"/>
</dbReference>
<feature type="transmembrane region" description="Helical" evidence="8">
    <location>
        <begin position="428"/>
        <end position="457"/>
    </location>
</feature>
<comment type="similarity">
    <text evidence="2 8">Belongs to the lactate permease family.</text>
</comment>
<feature type="transmembrane region" description="Helical" evidence="8">
    <location>
        <begin position="144"/>
        <end position="166"/>
    </location>
</feature>
<dbReference type="InterPro" id="IPR003804">
    <property type="entry name" value="Lactate_perm"/>
</dbReference>
<dbReference type="STRING" id="569857.TP70_08815"/>
<sequence>MNALLMLVALSAVIVPFICLVVLRMSALVGMTISAIVVTILGYFFWGIDGGVITASFLQGVHKTLTIILILFGALTLLNTLRETNAVARINAGFQNVSHDMRVQVIIVAFLFGSLIEGASGFGTPAMVTAPLMVALGFKPLTSVVTALIADSVSVSFGAVGTPILVGLSTLKNANDTLFHMTTMRVTVVELLSGVMIPFIMVATMVFFFGKNGKAKAILEIAPWTLLIGVVYVFTAWFYAMMTGPEFVSILTPLTVLVVAVFTARKGILIPKTIWQDALADDYDTSAVSAKHDMSLLSAWSPYLIVVALLLLTRVVAPVKAFTTSVLNLSWNEILGYERISSSWELLYSPGTILLVSAFLAVLIQRKSMRNFTTACVASLKTIRVTTITLIATLAMVHVFSNSGLNGNDLLSMPEFIANGMANTFGDVWLVIAPFLGALGSFITGSATVSTLTFAPIQANIAQAIGADVYTVLGAQVIGAAAGNMICVHNVVAVCAVVNMPGKEGSVISKTLGPAMLYCILAGISTLIMASLFF</sequence>
<evidence type="ECO:0000256" key="5">
    <source>
        <dbReference type="ARBA" id="ARBA00022692"/>
    </source>
</evidence>
<dbReference type="PANTHER" id="PTHR30003">
    <property type="entry name" value="L-LACTATE PERMEASE"/>
    <property type="match status" value="1"/>
</dbReference>
<keyword evidence="6 8" id="KW-1133">Transmembrane helix</keyword>
<evidence type="ECO:0000313" key="9">
    <source>
        <dbReference type="EMBL" id="KIX90227.1"/>
    </source>
</evidence>
<dbReference type="AlphaFoldDB" id="A0A0D6XNH7"/>
<feature type="transmembrane region" description="Helical" evidence="8">
    <location>
        <begin position="60"/>
        <end position="81"/>
    </location>
</feature>
<evidence type="ECO:0000256" key="7">
    <source>
        <dbReference type="ARBA" id="ARBA00023136"/>
    </source>
</evidence>
<evidence type="ECO:0000313" key="12">
    <source>
        <dbReference type="Proteomes" id="UP000254100"/>
    </source>
</evidence>
<dbReference type="RefSeq" id="WP_044361071.1">
    <property type="nucleotide sequence ID" value="NZ_JXWY01000075.1"/>
</dbReference>
<evidence type="ECO:0000313" key="11">
    <source>
        <dbReference type="Proteomes" id="UP000032366"/>
    </source>
</evidence>
<evidence type="ECO:0000313" key="10">
    <source>
        <dbReference type="EMBL" id="SUM56539.1"/>
    </source>
</evidence>
<feature type="transmembrane region" description="Helical" evidence="8">
    <location>
        <begin position="469"/>
        <end position="492"/>
    </location>
</feature>
<feature type="transmembrane region" description="Helical" evidence="8">
    <location>
        <begin position="221"/>
        <end position="241"/>
    </location>
</feature>
<feature type="transmembrane region" description="Helical" evidence="8">
    <location>
        <begin position="186"/>
        <end position="209"/>
    </location>
</feature>
<dbReference type="EMBL" id="JXWY01000075">
    <property type="protein sequence ID" value="KIX90227.1"/>
    <property type="molecule type" value="Genomic_DNA"/>
</dbReference>
<name>A0A0D6XNH7_9STAP</name>
<evidence type="ECO:0000256" key="8">
    <source>
        <dbReference type="RuleBase" id="RU365092"/>
    </source>
</evidence>
<evidence type="ECO:0000256" key="6">
    <source>
        <dbReference type="ARBA" id="ARBA00022989"/>
    </source>
</evidence>
<feature type="transmembrane region" description="Helical" evidence="8">
    <location>
        <begin position="303"/>
        <end position="327"/>
    </location>
</feature>
<proteinExistence type="inferred from homology"/>
<dbReference type="GO" id="GO:0015129">
    <property type="term" value="F:lactate transmembrane transporter activity"/>
    <property type="evidence" value="ECO:0007669"/>
    <property type="project" value="UniProtKB-UniRule"/>
</dbReference>
<dbReference type="Proteomes" id="UP000032366">
    <property type="component" value="Unassembled WGS sequence"/>
</dbReference>
<reference evidence="9 11" key="1">
    <citation type="submission" date="2015-01" db="EMBL/GenBank/DDBJ databases">
        <authorList>
            <person name="Guo J."/>
        </authorList>
    </citation>
    <scope>NUCLEOTIDE SEQUENCE [LARGE SCALE GENOMIC DNA]</scope>
    <source>
        <strain evidence="9 11">DSM 22147</strain>
    </source>
</reference>
<keyword evidence="11" id="KW-1185">Reference proteome</keyword>
<feature type="transmembrane region" description="Helical" evidence="8">
    <location>
        <begin position="385"/>
        <end position="405"/>
    </location>
</feature>
<feature type="transmembrane region" description="Helical" evidence="8">
    <location>
        <begin position="101"/>
        <end position="123"/>
    </location>
</feature>
<keyword evidence="4 8" id="KW-1003">Cell membrane</keyword>
<keyword evidence="7 8" id="KW-0472">Membrane</keyword>
<evidence type="ECO:0000256" key="4">
    <source>
        <dbReference type="ARBA" id="ARBA00022475"/>
    </source>
</evidence>
<feature type="transmembrane region" description="Helical" evidence="8">
    <location>
        <begin position="512"/>
        <end position="533"/>
    </location>
</feature>
<evidence type="ECO:0000256" key="3">
    <source>
        <dbReference type="ARBA" id="ARBA00022448"/>
    </source>
</evidence>